<dbReference type="EMBL" id="JALHAT010000010">
    <property type="protein sequence ID" value="MCJ1960605.1"/>
    <property type="molecule type" value="Genomic_DNA"/>
</dbReference>
<organism evidence="3 4">
    <name type="scientific">Novosphingobium mangrovi</name>
    <name type="common">ex Hu et al. 2023</name>
    <dbReference type="NCBI Taxonomy" id="2930094"/>
    <lineage>
        <taxon>Bacteria</taxon>
        <taxon>Pseudomonadati</taxon>
        <taxon>Pseudomonadota</taxon>
        <taxon>Alphaproteobacteria</taxon>
        <taxon>Sphingomonadales</taxon>
        <taxon>Sphingomonadaceae</taxon>
        <taxon>Novosphingobium</taxon>
    </lineage>
</organism>
<evidence type="ECO:0000259" key="2">
    <source>
        <dbReference type="Pfam" id="PF13472"/>
    </source>
</evidence>
<dbReference type="PANTHER" id="PTHR37981:SF1">
    <property type="entry name" value="SGNH HYDROLASE-TYPE ESTERASE DOMAIN-CONTAINING PROTEIN"/>
    <property type="match status" value="1"/>
</dbReference>
<evidence type="ECO:0000256" key="1">
    <source>
        <dbReference type="SAM" id="SignalP"/>
    </source>
</evidence>
<dbReference type="Pfam" id="PF13472">
    <property type="entry name" value="Lipase_GDSL_2"/>
    <property type="match status" value="1"/>
</dbReference>
<proteinExistence type="predicted"/>
<keyword evidence="4" id="KW-1185">Reference proteome</keyword>
<reference evidence="3" key="1">
    <citation type="submission" date="2022-03" db="EMBL/GenBank/DDBJ databases">
        <title>Identification of a novel bacterium isolated from mangrove sediments.</title>
        <authorList>
            <person name="Pan X."/>
        </authorList>
    </citation>
    <scope>NUCLEOTIDE SEQUENCE</scope>
    <source>
        <strain evidence="3">B2637</strain>
    </source>
</reference>
<dbReference type="PANTHER" id="PTHR37981">
    <property type="entry name" value="LIPASE 2"/>
    <property type="match status" value="1"/>
</dbReference>
<sequence>MTFFFRAGRLGLAALLTGACALSMNAAQAQTPSPIRVVPTTPEPVVTIEAPPPPEPVSLEGERYVAMGSSFSAGPGLRPAKPGPYPRCGQSQNNYPSLLAERFGLNLTDRTCSGAMTTNILGPWKEIPPQIETVTPQTRLVTITIGGNDLNYIGNLFSATCHFRNANRAPGSKPRTCNAVRTPQNVDYARVEMQLNEIVRRVRSQAPRARIVLVQYLTPLPPAGQLCEATPVSPEHAAIVRTIGKRLGEITDKVARERGVLVVEMNIASKGHTPCDGENAWMIGSPAGYDGSLGLQWHLNLAGMRATAQDISWWLINSGIKEINPPAYGDAPEVQSEDGAATIS</sequence>
<dbReference type="RefSeq" id="WP_243798903.1">
    <property type="nucleotide sequence ID" value="NZ_JALHAT010000010.1"/>
</dbReference>
<feature type="domain" description="SGNH hydrolase-type esterase" evidence="2">
    <location>
        <begin position="66"/>
        <end position="306"/>
    </location>
</feature>
<dbReference type="Proteomes" id="UP001162802">
    <property type="component" value="Unassembled WGS sequence"/>
</dbReference>
<dbReference type="InterPro" id="IPR036514">
    <property type="entry name" value="SGNH_hydro_sf"/>
</dbReference>
<protein>
    <submittedName>
        <fullName evidence="3">SGNH/GDSL hydrolase family protein</fullName>
    </submittedName>
</protein>
<gene>
    <name evidence="3" type="ORF">MTR65_07940</name>
</gene>
<keyword evidence="1" id="KW-0732">Signal</keyword>
<keyword evidence="3" id="KW-0378">Hydrolase</keyword>
<dbReference type="PROSITE" id="PS51257">
    <property type="entry name" value="PROKAR_LIPOPROTEIN"/>
    <property type="match status" value="1"/>
</dbReference>
<dbReference type="InterPro" id="IPR037460">
    <property type="entry name" value="SEST-like"/>
</dbReference>
<name>A0ABT0ABP6_9SPHN</name>
<evidence type="ECO:0000313" key="3">
    <source>
        <dbReference type="EMBL" id="MCJ1960605.1"/>
    </source>
</evidence>
<feature type="chain" id="PRO_5045247993" evidence="1">
    <location>
        <begin position="30"/>
        <end position="344"/>
    </location>
</feature>
<dbReference type="GO" id="GO:0016787">
    <property type="term" value="F:hydrolase activity"/>
    <property type="evidence" value="ECO:0007669"/>
    <property type="project" value="UniProtKB-KW"/>
</dbReference>
<dbReference type="Gene3D" id="3.40.50.1110">
    <property type="entry name" value="SGNH hydrolase"/>
    <property type="match status" value="1"/>
</dbReference>
<comment type="caution">
    <text evidence="3">The sequence shown here is derived from an EMBL/GenBank/DDBJ whole genome shotgun (WGS) entry which is preliminary data.</text>
</comment>
<dbReference type="CDD" id="cd01823">
    <property type="entry name" value="SEST_like"/>
    <property type="match status" value="1"/>
</dbReference>
<dbReference type="InterPro" id="IPR013830">
    <property type="entry name" value="SGNH_hydro"/>
</dbReference>
<dbReference type="SUPFAM" id="SSF52266">
    <property type="entry name" value="SGNH hydrolase"/>
    <property type="match status" value="1"/>
</dbReference>
<evidence type="ECO:0000313" key="4">
    <source>
        <dbReference type="Proteomes" id="UP001162802"/>
    </source>
</evidence>
<feature type="signal peptide" evidence="1">
    <location>
        <begin position="1"/>
        <end position="29"/>
    </location>
</feature>
<accession>A0ABT0ABP6</accession>